<accession>A0A448WVT7</accession>
<evidence type="ECO:0000256" key="1">
    <source>
        <dbReference type="SAM" id="Phobius"/>
    </source>
</evidence>
<protein>
    <submittedName>
        <fullName evidence="2">Uncharacterized protein</fullName>
    </submittedName>
</protein>
<evidence type="ECO:0000313" key="3">
    <source>
        <dbReference type="Proteomes" id="UP000784294"/>
    </source>
</evidence>
<keyword evidence="1" id="KW-0812">Transmembrane</keyword>
<keyword evidence="1" id="KW-0472">Membrane</keyword>
<keyword evidence="1" id="KW-1133">Transmembrane helix</keyword>
<gene>
    <name evidence="2" type="ORF">PXEA_LOCUS14813</name>
</gene>
<organism evidence="2 3">
    <name type="scientific">Protopolystoma xenopodis</name>
    <dbReference type="NCBI Taxonomy" id="117903"/>
    <lineage>
        <taxon>Eukaryota</taxon>
        <taxon>Metazoa</taxon>
        <taxon>Spiralia</taxon>
        <taxon>Lophotrochozoa</taxon>
        <taxon>Platyhelminthes</taxon>
        <taxon>Monogenea</taxon>
        <taxon>Polyopisthocotylea</taxon>
        <taxon>Polystomatidea</taxon>
        <taxon>Polystomatidae</taxon>
        <taxon>Protopolystoma</taxon>
    </lineage>
</organism>
<sequence>MREDENLSLVSATDNDSAYQEIGTLATPPSTLVTTGSGSMFDYGNIFQIQHAFLTLYAFFFQLFTSLFAN</sequence>
<dbReference type="EMBL" id="CAAALY010050942">
    <property type="protein sequence ID" value="VEL21373.1"/>
    <property type="molecule type" value="Genomic_DNA"/>
</dbReference>
<name>A0A448WVT7_9PLAT</name>
<proteinExistence type="predicted"/>
<keyword evidence="3" id="KW-1185">Reference proteome</keyword>
<reference evidence="2" key="1">
    <citation type="submission" date="2018-11" db="EMBL/GenBank/DDBJ databases">
        <authorList>
            <consortium name="Pathogen Informatics"/>
        </authorList>
    </citation>
    <scope>NUCLEOTIDE SEQUENCE</scope>
</reference>
<comment type="caution">
    <text evidence="2">The sequence shown here is derived from an EMBL/GenBank/DDBJ whole genome shotgun (WGS) entry which is preliminary data.</text>
</comment>
<evidence type="ECO:0000313" key="2">
    <source>
        <dbReference type="EMBL" id="VEL21373.1"/>
    </source>
</evidence>
<dbReference type="AlphaFoldDB" id="A0A448WVT7"/>
<dbReference type="Proteomes" id="UP000784294">
    <property type="component" value="Unassembled WGS sequence"/>
</dbReference>
<feature type="transmembrane region" description="Helical" evidence="1">
    <location>
        <begin position="49"/>
        <end position="69"/>
    </location>
</feature>